<gene>
    <name evidence="2" type="ORF">R5A26_48210</name>
</gene>
<protein>
    <recommendedName>
        <fullName evidence="1">DNA primase/polymerase bifunctional N-terminal domain-containing protein</fullName>
    </recommendedName>
</protein>
<dbReference type="RefSeq" id="WP_398878273.1">
    <property type="nucleotide sequence ID" value="NZ_JAWMAJ010000360.1"/>
</dbReference>
<evidence type="ECO:0000313" key="2">
    <source>
        <dbReference type="EMBL" id="MDV7223724.1"/>
    </source>
</evidence>
<feature type="domain" description="DNA primase/polymerase bifunctional N-terminal" evidence="1">
    <location>
        <begin position="38"/>
        <end position="116"/>
    </location>
</feature>
<evidence type="ECO:0000259" key="1">
    <source>
        <dbReference type="Pfam" id="PF09250"/>
    </source>
</evidence>
<name>A0ABU4FSX1_9ACTN</name>
<feature type="non-terminal residue" evidence="2">
    <location>
        <position position="149"/>
    </location>
</feature>
<dbReference type="Pfam" id="PF09250">
    <property type="entry name" value="Prim-Pol"/>
    <property type="match status" value="1"/>
</dbReference>
<comment type="caution">
    <text evidence="2">The sequence shown here is derived from an EMBL/GenBank/DDBJ whole genome shotgun (WGS) entry which is preliminary data.</text>
</comment>
<dbReference type="EMBL" id="JAWMAJ010000360">
    <property type="protein sequence ID" value="MDV7223724.1"/>
    <property type="molecule type" value="Genomic_DNA"/>
</dbReference>
<sequence>MGFTIGSSRGIRDIRSGTRRRGRTSECTAVAEFTGLWGWDVVAGARAAGSACSCGDTKCPTPGAHPLTFAPEVRAGATLDEVTDAWAELPGASVMLPVGRAFDVIEVAEPAGRRALCTRPPDILITTPESLFLMLTSATRDALTGIETV</sequence>
<organism evidence="2 3">
    <name type="scientific">Streptomyces prunicolor</name>
    <dbReference type="NCBI Taxonomy" id="67348"/>
    <lineage>
        <taxon>Bacteria</taxon>
        <taxon>Bacillati</taxon>
        <taxon>Actinomycetota</taxon>
        <taxon>Actinomycetes</taxon>
        <taxon>Kitasatosporales</taxon>
        <taxon>Streptomycetaceae</taxon>
        <taxon>Streptomyces</taxon>
    </lineage>
</organism>
<accession>A0ABU4FSX1</accession>
<dbReference type="Proteomes" id="UP001187346">
    <property type="component" value="Unassembled WGS sequence"/>
</dbReference>
<dbReference type="InterPro" id="IPR015330">
    <property type="entry name" value="DNA_primase/pol_bifunc_N"/>
</dbReference>
<reference evidence="2 3" key="1">
    <citation type="submission" date="2023-10" db="EMBL/GenBank/DDBJ databases">
        <title>Characterization of rhizosphere-enriched actinobacteria from wheat plants lab-grown on chernevaya soil.</title>
        <authorList>
            <person name="Tikhonova E.N."/>
            <person name="Konopkin A."/>
            <person name="Kravchenko I.K."/>
        </authorList>
    </citation>
    <scope>NUCLEOTIDE SEQUENCE [LARGE SCALE GENOMIC DNA]</scope>
    <source>
        <strain evidence="2 3">RR29</strain>
    </source>
</reference>
<evidence type="ECO:0000313" key="3">
    <source>
        <dbReference type="Proteomes" id="UP001187346"/>
    </source>
</evidence>
<proteinExistence type="predicted"/>
<keyword evidence="3" id="KW-1185">Reference proteome</keyword>